<dbReference type="RefSeq" id="WP_136792903.1">
    <property type="nucleotide sequence ID" value="NZ_SWAU01000113.1"/>
</dbReference>
<dbReference type="PROSITE" id="PS00092">
    <property type="entry name" value="N6_MTASE"/>
    <property type="match status" value="1"/>
</dbReference>
<dbReference type="InterPro" id="IPR046816">
    <property type="entry name" value="MmeI_Mtase"/>
</dbReference>
<comment type="caution">
    <text evidence="6">The sequence shown here is derived from an EMBL/GenBank/DDBJ whole genome shotgun (WGS) entry which is preliminary data.</text>
</comment>
<organism evidence="6 7">
    <name type="scientific">Cereibacter changlensis</name>
    <dbReference type="NCBI Taxonomy" id="402884"/>
    <lineage>
        <taxon>Bacteria</taxon>
        <taxon>Pseudomonadati</taxon>
        <taxon>Pseudomonadota</taxon>
        <taxon>Alphaproteobacteria</taxon>
        <taxon>Rhodobacterales</taxon>
        <taxon>Paracoccaceae</taxon>
        <taxon>Cereibacter</taxon>
    </lineage>
</organism>
<dbReference type="InterPro" id="IPR029063">
    <property type="entry name" value="SAM-dependent_MTases_sf"/>
</dbReference>
<evidence type="ECO:0000256" key="1">
    <source>
        <dbReference type="ARBA" id="ARBA00011900"/>
    </source>
</evidence>
<evidence type="ECO:0000313" key="6">
    <source>
        <dbReference type="EMBL" id="TKA96225.1"/>
    </source>
</evidence>
<dbReference type="InterPro" id="IPR050953">
    <property type="entry name" value="N4_N6_ade-DNA_methylase"/>
</dbReference>
<dbReference type="PANTHER" id="PTHR33841:SF1">
    <property type="entry name" value="DNA METHYLTRANSFERASE A"/>
    <property type="match status" value="1"/>
</dbReference>
<gene>
    <name evidence="6" type="ORF">FAZ78_12655</name>
</gene>
<dbReference type="PRINTS" id="PR00507">
    <property type="entry name" value="N12N6MTFRASE"/>
</dbReference>
<evidence type="ECO:0000256" key="2">
    <source>
        <dbReference type="ARBA" id="ARBA00022603"/>
    </source>
</evidence>
<proteinExistence type="predicted"/>
<dbReference type="Proteomes" id="UP000306340">
    <property type="component" value="Unassembled WGS sequence"/>
</dbReference>
<name>A0A4U0YWN7_9RHOB</name>
<dbReference type="Pfam" id="PF20473">
    <property type="entry name" value="MmeI_Mtase"/>
    <property type="match status" value="1"/>
</dbReference>
<evidence type="ECO:0000313" key="7">
    <source>
        <dbReference type="Proteomes" id="UP000306340"/>
    </source>
</evidence>
<sequence>MERLLAFRVLDPACGSGNFLYIALLELKNFEHLVNLEAEALGFPREFPRVGPESVLGIELNPYAAELARVSVWIGEIQWMRRNGFEAAKNPILRTLDTIQCRDAILDADGRIALWPKADAIVGNPPFLGAKSMNRKLGRMETQRLREAYSDRLPGFTDLVCYWFERAREEIVLGNATRAGFVATKSIAKNTNLPVLHRICERLKIFNAWSNEPWVIDGAAVRVSLVCFCGPEDVPDELHLNALPVSSINADLTSGLDKTSVKPLRQNRDVSFVGVQKSGPFDVDGDLARQWLKAPSNPNGFHNSHILRPTVNGSAITAGSKEVWLIDFPRGLTVDEASLWERPFEYLSRALYDSDSPELGLLKDFRKGVRDWQPREEWWTTYWPRPDLRAKLAQLTRYIATPMTSEHRVFVWLALPLIPDNNTVVFARDDDAFFGIIHSSFHEAWSTLLGNRMGAGNQRRYNAATIFETFPFPEGLSPDTPASTYAGNPRATKIAAAASKLSELREKWLRPPELVRSVPEVVDGYPARLLPVSEAATAALRERTLTNLYNLRPAWLSKAHTALDEAVAEAYGWGDDWRAGLLNDDEILARLFGLNQERSKERPS</sequence>
<dbReference type="EMBL" id="SWAU01000113">
    <property type="protein sequence ID" value="TKA96225.1"/>
    <property type="molecule type" value="Genomic_DNA"/>
</dbReference>
<dbReference type="AlphaFoldDB" id="A0A4U0YWN7"/>
<dbReference type="Gene3D" id="3.40.50.150">
    <property type="entry name" value="Vaccinia Virus protein VP39"/>
    <property type="match status" value="1"/>
</dbReference>
<dbReference type="GO" id="GO:0003676">
    <property type="term" value="F:nucleic acid binding"/>
    <property type="evidence" value="ECO:0007669"/>
    <property type="project" value="InterPro"/>
</dbReference>
<keyword evidence="2 6" id="KW-0489">Methyltransferase</keyword>
<comment type="catalytic activity">
    <reaction evidence="4">
        <text>a 2'-deoxyadenosine in DNA + S-adenosyl-L-methionine = an N(6)-methyl-2'-deoxyadenosine in DNA + S-adenosyl-L-homocysteine + H(+)</text>
        <dbReference type="Rhea" id="RHEA:15197"/>
        <dbReference type="Rhea" id="RHEA-COMP:12418"/>
        <dbReference type="Rhea" id="RHEA-COMP:12419"/>
        <dbReference type="ChEBI" id="CHEBI:15378"/>
        <dbReference type="ChEBI" id="CHEBI:57856"/>
        <dbReference type="ChEBI" id="CHEBI:59789"/>
        <dbReference type="ChEBI" id="CHEBI:90615"/>
        <dbReference type="ChEBI" id="CHEBI:90616"/>
        <dbReference type="EC" id="2.1.1.72"/>
    </reaction>
</comment>
<evidence type="ECO:0000256" key="4">
    <source>
        <dbReference type="ARBA" id="ARBA00047942"/>
    </source>
</evidence>
<evidence type="ECO:0000259" key="5">
    <source>
        <dbReference type="Pfam" id="PF20473"/>
    </source>
</evidence>
<dbReference type="GO" id="GO:0032259">
    <property type="term" value="P:methylation"/>
    <property type="evidence" value="ECO:0007669"/>
    <property type="project" value="UniProtKB-KW"/>
</dbReference>
<protein>
    <recommendedName>
        <fullName evidence="1">site-specific DNA-methyltransferase (adenine-specific)</fullName>
        <ecNumber evidence="1">2.1.1.72</ecNumber>
    </recommendedName>
</protein>
<evidence type="ECO:0000256" key="3">
    <source>
        <dbReference type="ARBA" id="ARBA00022679"/>
    </source>
</evidence>
<dbReference type="PANTHER" id="PTHR33841">
    <property type="entry name" value="DNA METHYLTRANSFERASE YEEA-RELATED"/>
    <property type="match status" value="1"/>
</dbReference>
<dbReference type="EC" id="2.1.1.72" evidence="1"/>
<feature type="domain" description="MmeI-like DNA-methyltransferase" evidence="5">
    <location>
        <begin position="2"/>
        <end position="226"/>
    </location>
</feature>
<dbReference type="SUPFAM" id="SSF53335">
    <property type="entry name" value="S-adenosyl-L-methionine-dependent methyltransferases"/>
    <property type="match status" value="1"/>
</dbReference>
<dbReference type="InterPro" id="IPR002052">
    <property type="entry name" value="DNA_methylase_N6_adenine_CS"/>
</dbReference>
<accession>A0A4U0YWN7</accession>
<dbReference type="GO" id="GO:0009007">
    <property type="term" value="F:site-specific DNA-methyltransferase (adenine-specific) activity"/>
    <property type="evidence" value="ECO:0007669"/>
    <property type="project" value="UniProtKB-EC"/>
</dbReference>
<reference evidence="6 7" key="1">
    <citation type="submission" date="2019-04" db="EMBL/GenBank/DDBJ databases">
        <title>Crypto-aerobic microbial life in anoxic (sulfidic) marine sediments.</title>
        <authorList>
            <person name="Bhattacharya S."/>
            <person name="Roy C."/>
            <person name="Mondal N."/>
            <person name="Sarkar J."/>
            <person name="Mandal S."/>
            <person name="Rameez M.J."/>
            <person name="Ghosh W."/>
        </authorList>
    </citation>
    <scope>NUCLEOTIDE SEQUENCE [LARGE SCALE GENOMIC DNA]</scope>
    <source>
        <strain evidence="6 7">SBBC</strain>
    </source>
</reference>
<keyword evidence="3 6" id="KW-0808">Transferase</keyword>